<comment type="caution">
    <text evidence="1">The sequence shown here is derived from an EMBL/GenBank/DDBJ whole genome shotgun (WGS) entry which is preliminary data.</text>
</comment>
<evidence type="ECO:0008006" key="3">
    <source>
        <dbReference type="Google" id="ProtNLM"/>
    </source>
</evidence>
<dbReference type="Gene3D" id="3.60.10.10">
    <property type="entry name" value="Endonuclease/exonuclease/phosphatase"/>
    <property type="match status" value="1"/>
</dbReference>
<dbReference type="AlphaFoldDB" id="A0A8K0D0Z5"/>
<organism evidence="1 2">
    <name type="scientific">Ignelater luminosus</name>
    <name type="common">Cucubano</name>
    <name type="synonym">Pyrophorus luminosus</name>
    <dbReference type="NCBI Taxonomy" id="2038154"/>
    <lineage>
        <taxon>Eukaryota</taxon>
        <taxon>Metazoa</taxon>
        <taxon>Ecdysozoa</taxon>
        <taxon>Arthropoda</taxon>
        <taxon>Hexapoda</taxon>
        <taxon>Insecta</taxon>
        <taxon>Pterygota</taxon>
        <taxon>Neoptera</taxon>
        <taxon>Endopterygota</taxon>
        <taxon>Coleoptera</taxon>
        <taxon>Polyphaga</taxon>
        <taxon>Elateriformia</taxon>
        <taxon>Elateroidea</taxon>
        <taxon>Elateridae</taxon>
        <taxon>Agrypninae</taxon>
        <taxon>Pyrophorini</taxon>
        <taxon>Ignelater</taxon>
    </lineage>
</organism>
<evidence type="ECO:0000313" key="2">
    <source>
        <dbReference type="Proteomes" id="UP000801492"/>
    </source>
</evidence>
<name>A0A8K0D0Z5_IGNLU</name>
<dbReference type="Proteomes" id="UP000801492">
    <property type="component" value="Unassembled WGS sequence"/>
</dbReference>
<dbReference type="OrthoDB" id="6780514at2759"/>
<accession>A0A8K0D0Z5</accession>
<dbReference type="InterPro" id="IPR036691">
    <property type="entry name" value="Endo/exonu/phosph_ase_sf"/>
</dbReference>
<gene>
    <name evidence="1" type="ORF">ILUMI_10147</name>
</gene>
<dbReference type="EMBL" id="VTPC01005427">
    <property type="protein sequence ID" value="KAF2896029.1"/>
    <property type="molecule type" value="Genomic_DNA"/>
</dbReference>
<protein>
    <recommendedName>
        <fullName evidence="3">Craniofacial development protein 2-like</fullName>
    </recommendedName>
</protein>
<keyword evidence="2" id="KW-1185">Reference proteome</keyword>
<sequence length="177" mass="19535">MTSFNSKCSRDSISPIGSSWGNVLKVAAKVMNEFKLTSETKVAAWNVQSMFQSGKMHSIVTEMERMQIHILGISDVRGAGSGECATNSGIVCYSGTIENPEHRYGVAIMITKEINTQRTETYKYNKEKKTGIFRRKISSTAVDCTGENSRQERGRKKENIMVKAPTGLVSLLLCGTI</sequence>
<evidence type="ECO:0000313" key="1">
    <source>
        <dbReference type="EMBL" id="KAF2896029.1"/>
    </source>
</evidence>
<proteinExistence type="predicted"/>
<reference evidence="1" key="1">
    <citation type="submission" date="2019-08" db="EMBL/GenBank/DDBJ databases">
        <title>The genome of the North American firefly Photinus pyralis.</title>
        <authorList>
            <consortium name="Photinus pyralis genome working group"/>
            <person name="Fallon T.R."/>
            <person name="Sander Lower S.E."/>
            <person name="Weng J.-K."/>
        </authorList>
    </citation>
    <scope>NUCLEOTIDE SEQUENCE</scope>
    <source>
        <strain evidence="1">TRF0915ILg1</strain>
        <tissue evidence="1">Whole body</tissue>
    </source>
</reference>